<organism evidence="2 3">
    <name type="scientific">Synaphobranchus kaupii</name>
    <name type="common">Kaup's arrowtooth eel</name>
    <dbReference type="NCBI Taxonomy" id="118154"/>
    <lineage>
        <taxon>Eukaryota</taxon>
        <taxon>Metazoa</taxon>
        <taxon>Chordata</taxon>
        <taxon>Craniata</taxon>
        <taxon>Vertebrata</taxon>
        <taxon>Euteleostomi</taxon>
        <taxon>Actinopterygii</taxon>
        <taxon>Neopterygii</taxon>
        <taxon>Teleostei</taxon>
        <taxon>Anguilliformes</taxon>
        <taxon>Synaphobranchidae</taxon>
        <taxon>Synaphobranchus</taxon>
    </lineage>
</organism>
<name>A0A9Q1G7P1_SYNKA</name>
<protein>
    <submittedName>
        <fullName evidence="2">Uncharacterized protein</fullName>
    </submittedName>
</protein>
<comment type="caution">
    <text evidence="2">The sequence shown here is derived from an EMBL/GenBank/DDBJ whole genome shotgun (WGS) entry which is preliminary data.</text>
</comment>
<dbReference type="EMBL" id="JAINUF010000002">
    <property type="protein sequence ID" value="KAJ8376437.1"/>
    <property type="molecule type" value="Genomic_DNA"/>
</dbReference>
<evidence type="ECO:0000313" key="3">
    <source>
        <dbReference type="Proteomes" id="UP001152622"/>
    </source>
</evidence>
<proteinExistence type="predicted"/>
<evidence type="ECO:0000256" key="1">
    <source>
        <dbReference type="SAM" id="MobiDB-lite"/>
    </source>
</evidence>
<dbReference type="AlphaFoldDB" id="A0A9Q1G7P1"/>
<feature type="region of interest" description="Disordered" evidence="1">
    <location>
        <begin position="1"/>
        <end position="47"/>
    </location>
</feature>
<sequence>MTILSDGHPDAAPGSVRGGWNRVRGQTGNSDDSSQGGNDSRGEISSASGVQEKKGHLFLHQPGPLACSTPWDATDIKLGTVTGQTGDMHGRCWLPWLRLGLVTIKQEFFQVDITNPCILGLDALANAGVTIDTAEWCAGPNPPPATIPPHAVVAKAWPHPSFSDPHGSPR</sequence>
<dbReference type="Proteomes" id="UP001152622">
    <property type="component" value="Chromosome 2"/>
</dbReference>
<gene>
    <name evidence="2" type="ORF">SKAU_G00070170</name>
</gene>
<feature type="compositionally biased region" description="Low complexity" evidence="1">
    <location>
        <begin position="25"/>
        <end position="38"/>
    </location>
</feature>
<keyword evidence="3" id="KW-1185">Reference proteome</keyword>
<reference evidence="2" key="1">
    <citation type="journal article" date="2023" name="Science">
        <title>Genome structures resolve the early diversification of teleost fishes.</title>
        <authorList>
            <person name="Parey E."/>
            <person name="Louis A."/>
            <person name="Montfort J."/>
            <person name="Bouchez O."/>
            <person name="Roques C."/>
            <person name="Iampietro C."/>
            <person name="Lluch J."/>
            <person name="Castinel A."/>
            <person name="Donnadieu C."/>
            <person name="Desvignes T."/>
            <person name="Floi Bucao C."/>
            <person name="Jouanno E."/>
            <person name="Wen M."/>
            <person name="Mejri S."/>
            <person name="Dirks R."/>
            <person name="Jansen H."/>
            <person name="Henkel C."/>
            <person name="Chen W.J."/>
            <person name="Zahm M."/>
            <person name="Cabau C."/>
            <person name="Klopp C."/>
            <person name="Thompson A.W."/>
            <person name="Robinson-Rechavi M."/>
            <person name="Braasch I."/>
            <person name="Lecointre G."/>
            <person name="Bobe J."/>
            <person name="Postlethwait J.H."/>
            <person name="Berthelot C."/>
            <person name="Roest Crollius H."/>
            <person name="Guiguen Y."/>
        </authorList>
    </citation>
    <scope>NUCLEOTIDE SEQUENCE</scope>
    <source>
        <strain evidence="2">WJC10195</strain>
    </source>
</reference>
<accession>A0A9Q1G7P1</accession>
<evidence type="ECO:0000313" key="2">
    <source>
        <dbReference type="EMBL" id="KAJ8376437.1"/>
    </source>
</evidence>